<dbReference type="InterPro" id="IPR051051">
    <property type="entry name" value="E3_ubiq-ligase_TRIM/RNF"/>
</dbReference>
<dbReference type="InParanoid" id="A0A673C8D2"/>
<evidence type="ECO:0000256" key="1">
    <source>
        <dbReference type="ARBA" id="ARBA00022723"/>
    </source>
</evidence>
<dbReference type="InterPro" id="IPR017907">
    <property type="entry name" value="Znf_RING_CS"/>
</dbReference>
<proteinExistence type="predicted"/>
<keyword evidence="2 4" id="KW-0863">Zinc-finger</keyword>
<dbReference type="InterPro" id="IPR027370">
    <property type="entry name" value="Znf-RING_euk"/>
</dbReference>
<evidence type="ECO:0000313" key="8">
    <source>
        <dbReference type="Ensembl" id="ENSSORP00005051846.1"/>
    </source>
</evidence>
<dbReference type="Pfam" id="PF13445">
    <property type="entry name" value="zf-RING_UBOX"/>
    <property type="match status" value="1"/>
</dbReference>
<dbReference type="Pfam" id="PF00643">
    <property type="entry name" value="zf-B_box"/>
    <property type="match status" value="1"/>
</dbReference>
<dbReference type="AlphaFoldDB" id="A0A673C8D2"/>
<accession>A0A673C8D2</accession>
<dbReference type="PROSITE" id="PS50089">
    <property type="entry name" value="ZF_RING_2"/>
    <property type="match status" value="1"/>
</dbReference>
<sequence>MHTQKHMADVPKCCICLDEFTNPASLPCGHCFCLSCIGEYFRIHGACQCPLCKTFFPTWPQLKTDQTLHTERASAPLRAGEVTCDFCSAQRRAVKSCLKCLASYCDSHLQPHYQSEELGRHLLISVDKNLEDSVCRLHGRQLGRFCSSDQTCVCVMCAQTDHRGHRIISITKEAAKKKVKLKRKRMKLQQTLQEKLSKIEKLRLSMNLSHDDQKETQSHHKELIKELEEDISELQMRNDELEQLSHVEDSLHFLQVRQSHGKTQIK</sequence>
<evidence type="ECO:0000256" key="2">
    <source>
        <dbReference type="ARBA" id="ARBA00022771"/>
    </source>
</evidence>
<gene>
    <name evidence="8" type="primary">LOC115438561</name>
</gene>
<evidence type="ECO:0000313" key="9">
    <source>
        <dbReference type="Proteomes" id="UP000472271"/>
    </source>
</evidence>
<evidence type="ECO:0000256" key="4">
    <source>
        <dbReference type="PROSITE-ProRule" id="PRU00024"/>
    </source>
</evidence>
<dbReference type="Gene3D" id="3.30.160.60">
    <property type="entry name" value="Classic Zinc Finger"/>
    <property type="match status" value="1"/>
</dbReference>
<evidence type="ECO:0000256" key="3">
    <source>
        <dbReference type="ARBA" id="ARBA00022833"/>
    </source>
</evidence>
<dbReference type="SUPFAM" id="SSF57850">
    <property type="entry name" value="RING/U-box"/>
    <property type="match status" value="1"/>
</dbReference>
<dbReference type="InterPro" id="IPR013083">
    <property type="entry name" value="Znf_RING/FYVE/PHD"/>
</dbReference>
<dbReference type="PROSITE" id="PS00518">
    <property type="entry name" value="ZF_RING_1"/>
    <property type="match status" value="1"/>
</dbReference>
<feature type="coiled-coil region" evidence="5">
    <location>
        <begin position="171"/>
        <end position="244"/>
    </location>
</feature>
<name>A0A673C8D2_9TELE</name>
<dbReference type="Ensembl" id="ENSSORT00005053084.1">
    <property type="protein sequence ID" value="ENSSORP00005051846.1"/>
    <property type="gene ID" value="ENSSORG00005023410.1"/>
</dbReference>
<feature type="domain" description="B box-type" evidence="7">
    <location>
        <begin position="130"/>
        <end position="170"/>
    </location>
</feature>
<dbReference type="Gene3D" id="3.30.40.10">
    <property type="entry name" value="Zinc/RING finger domain, C3HC4 (zinc finger)"/>
    <property type="match status" value="1"/>
</dbReference>
<protein>
    <recommendedName>
        <fullName evidence="10">RING-type domain-containing protein</fullName>
    </recommendedName>
</protein>
<evidence type="ECO:0008006" key="10">
    <source>
        <dbReference type="Google" id="ProtNLM"/>
    </source>
</evidence>
<dbReference type="Gene3D" id="4.10.830.40">
    <property type="match status" value="1"/>
</dbReference>
<dbReference type="PANTHER" id="PTHR25465">
    <property type="entry name" value="B-BOX DOMAIN CONTAINING"/>
    <property type="match status" value="1"/>
</dbReference>
<keyword evidence="5" id="KW-0175">Coiled coil</keyword>
<keyword evidence="9" id="KW-1185">Reference proteome</keyword>
<organism evidence="8 9">
    <name type="scientific">Sphaeramia orbicularis</name>
    <name type="common">orbiculate cardinalfish</name>
    <dbReference type="NCBI Taxonomy" id="375764"/>
    <lineage>
        <taxon>Eukaryota</taxon>
        <taxon>Metazoa</taxon>
        <taxon>Chordata</taxon>
        <taxon>Craniata</taxon>
        <taxon>Vertebrata</taxon>
        <taxon>Euteleostomi</taxon>
        <taxon>Actinopterygii</taxon>
        <taxon>Neopterygii</taxon>
        <taxon>Teleostei</taxon>
        <taxon>Neoteleostei</taxon>
        <taxon>Acanthomorphata</taxon>
        <taxon>Gobiaria</taxon>
        <taxon>Kurtiformes</taxon>
        <taxon>Apogonoidei</taxon>
        <taxon>Apogonidae</taxon>
        <taxon>Apogoninae</taxon>
        <taxon>Sphaeramia</taxon>
    </lineage>
</organism>
<evidence type="ECO:0000259" key="7">
    <source>
        <dbReference type="PROSITE" id="PS50119"/>
    </source>
</evidence>
<dbReference type="PROSITE" id="PS50119">
    <property type="entry name" value="ZF_BBOX"/>
    <property type="match status" value="1"/>
</dbReference>
<evidence type="ECO:0000256" key="5">
    <source>
        <dbReference type="SAM" id="Coils"/>
    </source>
</evidence>
<feature type="domain" description="RING-type" evidence="6">
    <location>
        <begin position="13"/>
        <end position="53"/>
    </location>
</feature>
<dbReference type="Proteomes" id="UP000472271">
    <property type="component" value="Chromosome 18"/>
</dbReference>
<dbReference type="PANTHER" id="PTHR25465:SF32">
    <property type="entry name" value="BLOODTHIRSTY-RELATED GENE FAMILY, MEMBER 16 ISOFORM X1-RELATED"/>
    <property type="match status" value="1"/>
</dbReference>
<dbReference type="GO" id="GO:0008270">
    <property type="term" value="F:zinc ion binding"/>
    <property type="evidence" value="ECO:0007669"/>
    <property type="project" value="UniProtKB-KW"/>
</dbReference>
<dbReference type="InterPro" id="IPR000315">
    <property type="entry name" value="Znf_B-box"/>
</dbReference>
<reference evidence="8" key="2">
    <citation type="submission" date="2025-08" db="UniProtKB">
        <authorList>
            <consortium name="Ensembl"/>
        </authorList>
    </citation>
    <scope>IDENTIFICATION</scope>
</reference>
<dbReference type="SMART" id="SM00336">
    <property type="entry name" value="BBOX"/>
    <property type="match status" value="1"/>
</dbReference>
<dbReference type="SMART" id="SM00184">
    <property type="entry name" value="RING"/>
    <property type="match status" value="1"/>
</dbReference>
<evidence type="ECO:0000259" key="6">
    <source>
        <dbReference type="PROSITE" id="PS50089"/>
    </source>
</evidence>
<reference evidence="8" key="3">
    <citation type="submission" date="2025-09" db="UniProtKB">
        <authorList>
            <consortium name="Ensembl"/>
        </authorList>
    </citation>
    <scope>IDENTIFICATION</scope>
</reference>
<dbReference type="InterPro" id="IPR001841">
    <property type="entry name" value="Znf_RING"/>
</dbReference>
<reference evidence="8" key="1">
    <citation type="submission" date="2019-06" db="EMBL/GenBank/DDBJ databases">
        <authorList>
            <consortium name="Wellcome Sanger Institute Data Sharing"/>
        </authorList>
    </citation>
    <scope>NUCLEOTIDE SEQUENCE [LARGE SCALE GENOMIC DNA]</scope>
</reference>
<dbReference type="CDD" id="cd19769">
    <property type="entry name" value="Bbox2_TRIM16-like"/>
    <property type="match status" value="1"/>
</dbReference>
<keyword evidence="1" id="KW-0479">Metal-binding</keyword>
<keyword evidence="3" id="KW-0862">Zinc</keyword>
<dbReference type="SUPFAM" id="SSF57845">
    <property type="entry name" value="B-box zinc-binding domain"/>
    <property type="match status" value="1"/>
</dbReference>